<organism evidence="1 2">
    <name type="scientific">Janthinobacterium fluminis</name>
    <dbReference type="NCBI Taxonomy" id="2987524"/>
    <lineage>
        <taxon>Bacteria</taxon>
        <taxon>Pseudomonadati</taxon>
        <taxon>Pseudomonadota</taxon>
        <taxon>Betaproteobacteria</taxon>
        <taxon>Burkholderiales</taxon>
        <taxon>Oxalobacteraceae</taxon>
        <taxon>Janthinobacterium</taxon>
    </lineage>
</organism>
<proteinExistence type="predicted"/>
<dbReference type="CDD" id="cd03801">
    <property type="entry name" value="GT4_PimA-like"/>
    <property type="match status" value="1"/>
</dbReference>
<dbReference type="PANTHER" id="PTHR12526">
    <property type="entry name" value="GLYCOSYLTRANSFERASE"/>
    <property type="match status" value="1"/>
</dbReference>
<keyword evidence="2" id="KW-1185">Reference proteome</keyword>
<gene>
    <name evidence="1" type="ORF">OIK44_04590</name>
</gene>
<dbReference type="PANTHER" id="PTHR12526:SF600">
    <property type="entry name" value="GLYCOSYL TRANSFERASE GROUP 1"/>
    <property type="match status" value="1"/>
</dbReference>
<reference evidence="1 2" key="1">
    <citation type="submission" date="2022-10" db="EMBL/GenBank/DDBJ databases">
        <title>Janthinobacterium sp. hw3 Genome sequencing.</title>
        <authorList>
            <person name="Park S."/>
        </authorList>
    </citation>
    <scope>NUCLEOTIDE SEQUENCE [LARGE SCALE GENOMIC DNA]</scope>
    <source>
        <strain evidence="2">hw3</strain>
    </source>
</reference>
<dbReference type="RefSeq" id="WP_273669524.1">
    <property type="nucleotide sequence ID" value="NZ_JAQQXR010000001.1"/>
</dbReference>
<accession>A0ABT5JVW2</accession>
<comment type="caution">
    <text evidence="1">The sequence shown here is derived from an EMBL/GenBank/DDBJ whole genome shotgun (WGS) entry which is preliminary data.</text>
</comment>
<name>A0ABT5JVW2_9BURK</name>
<evidence type="ECO:0000313" key="1">
    <source>
        <dbReference type="EMBL" id="MDC8756864.1"/>
    </source>
</evidence>
<protein>
    <submittedName>
        <fullName evidence="1">TIGR03087 family PEP-CTERM/XrtA system glycosyltransferase</fullName>
    </submittedName>
</protein>
<dbReference type="EMBL" id="JAQQXR010000001">
    <property type="protein sequence ID" value="MDC8756864.1"/>
    <property type="molecule type" value="Genomic_DNA"/>
</dbReference>
<dbReference type="Proteomes" id="UP001221208">
    <property type="component" value="Unassembled WGS sequence"/>
</dbReference>
<dbReference type="Pfam" id="PF13692">
    <property type="entry name" value="Glyco_trans_1_4"/>
    <property type="match status" value="1"/>
</dbReference>
<dbReference type="NCBIfam" id="TIGR03087">
    <property type="entry name" value="stp1"/>
    <property type="match status" value="1"/>
</dbReference>
<dbReference type="Gene3D" id="3.40.50.2000">
    <property type="entry name" value="Glycogen Phosphorylase B"/>
    <property type="match status" value="2"/>
</dbReference>
<sequence length="412" mass="45411">MDQLLFLTHRIPYPPNKGDKIRSFHILQYLCRHFHVHLACFIDDPADRQHTALLETLCASSCFIEHSPATARLRGLRGLLYGQPMSLHYYRNASLRRWVEQLLAGGAVRRALAFSGPMAQYLQPYAGAGLRRVIDFVDVDSEKWRQYAAAKDWPLSQLYRREAQRLLDYERDVAGQFDAATFVSAAEAALFRLRAPQAGARVSAFGNGVDTDYFSPRRDYACPYPDGAAALVFTGAMDYWPNVEAVQWFVWRVWPALRARLPELRFYIVGARPDAAVRALARAPGVSVTGTVPDIRPYLAHARLAVAPLRIARGVQNKVLEAMAMGKTVLASPQALEGIAASPGVELEVADEAAAFIVQCERLLAAPDNAGSGPFGQAARRRILRDYNWDACLAPLGALLGVAAQAPAEALP</sequence>
<evidence type="ECO:0000313" key="2">
    <source>
        <dbReference type="Proteomes" id="UP001221208"/>
    </source>
</evidence>
<dbReference type="SUPFAM" id="SSF53756">
    <property type="entry name" value="UDP-Glycosyltransferase/glycogen phosphorylase"/>
    <property type="match status" value="1"/>
</dbReference>
<dbReference type="InterPro" id="IPR017521">
    <property type="entry name" value="Sugar_tfrase_PEP-CTERM_Stp1"/>
</dbReference>